<dbReference type="STRING" id="6412.T1F6M7"/>
<feature type="transmembrane region" description="Helical" evidence="2">
    <location>
        <begin position="96"/>
        <end position="123"/>
    </location>
</feature>
<evidence type="ECO:0000313" key="5">
    <source>
        <dbReference type="Proteomes" id="UP000015101"/>
    </source>
</evidence>
<feature type="transmembrane region" description="Helical" evidence="2">
    <location>
        <begin position="58"/>
        <end position="76"/>
    </location>
</feature>
<dbReference type="EnsemblMetazoa" id="HelroT173282">
    <property type="protein sequence ID" value="HelroP173282"/>
    <property type="gene ID" value="HelroG173282"/>
</dbReference>
<feature type="compositionally biased region" description="Low complexity" evidence="1">
    <location>
        <begin position="559"/>
        <end position="575"/>
    </location>
</feature>
<feature type="transmembrane region" description="Helical" evidence="2">
    <location>
        <begin position="143"/>
        <end position="171"/>
    </location>
</feature>
<organism evidence="4 5">
    <name type="scientific">Helobdella robusta</name>
    <name type="common">Californian leech</name>
    <dbReference type="NCBI Taxonomy" id="6412"/>
    <lineage>
        <taxon>Eukaryota</taxon>
        <taxon>Metazoa</taxon>
        <taxon>Spiralia</taxon>
        <taxon>Lophotrochozoa</taxon>
        <taxon>Annelida</taxon>
        <taxon>Clitellata</taxon>
        <taxon>Hirudinea</taxon>
        <taxon>Rhynchobdellida</taxon>
        <taxon>Glossiphoniidae</taxon>
        <taxon>Helobdella</taxon>
    </lineage>
</organism>
<dbReference type="GeneID" id="20204476"/>
<evidence type="ECO:0000256" key="1">
    <source>
        <dbReference type="SAM" id="MobiDB-lite"/>
    </source>
</evidence>
<reference evidence="3 5" key="2">
    <citation type="journal article" date="2013" name="Nature">
        <title>Insights into bilaterian evolution from three spiralian genomes.</title>
        <authorList>
            <person name="Simakov O."/>
            <person name="Marletaz F."/>
            <person name="Cho S.J."/>
            <person name="Edsinger-Gonzales E."/>
            <person name="Havlak P."/>
            <person name="Hellsten U."/>
            <person name="Kuo D.H."/>
            <person name="Larsson T."/>
            <person name="Lv J."/>
            <person name="Arendt D."/>
            <person name="Savage R."/>
            <person name="Osoegawa K."/>
            <person name="de Jong P."/>
            <person name="Grimwood J."/>
            <person name="Chapman J.A."/>
            <person name="Shapiro H."/>
            <person name="Aerts A."/>
            <person name="Otillar R.P."/>
            <person name="Terry A.Y."/>
            <person name="Boore J.L."/>
            <person name="Grigoriev I.V."/>
            <person name="Lindberg D.R."/>
            <person name="Seaver E.C."/>
            <person name="Weisblat D.A."/>
            <person name="Putnam N.H."/>
            <person name="Rokhsar D.S."/>
        </authorList>
    </citation>
    <scope>NUCLEOTIDE SEQUENCE</scope>
</reference>
<dbReference type="CTD" id="20204476"/>
<dbReference type="CDD" id="cd00637">
    <property type="entry name" value="7tm_classA_rhodopsin-like"/>
    <property type="match status" value="1"/>
</dbReference>
<sequence length="876" mass="96547">MDVYINSSNTSIKRTLATNTANYNSNNNDNNASSNNNSNITDIYSLNFISNYLSPAKLIIESTLTLISLIINGYILTASSRITRSDRLTCLRRQSLYTILFINLTAVNFISTIFMWCSNNLFMLSLLLSWLPISIENLGFCKFMGVLMFISICSVIINIAATVIIFGFSLVQCVAISLPLRQLTLLRKRNVSGFLLVCWGGVFIGWLVVLGVLMVVFVEGDGASDEGNPADDGLKLGGVDDLWFQVQTLNNSKPYKLINFSNYSTHRNDNNSTFPDSNAFSCHSYSSKVFIASFITCVAFITVFYCLSVCLLLTTFYQIRTVGRRMASSRQTPLSNSNVSDKPIRNSIQNSIRDPIRDTVRNTTQHSVQNQIQDPINQLTEAGTIVGIIKKDRGNYCWKCSRNNNTSGSSSNCCSSSNFNHQNIGSSSSNNNNDNNNKIESVDTNLFASCEHTQGHKLRVSFNLESDGKINKRKYTCVCGCCSDKNGISNSICCISSCICDISNFCPCINSERGRSEHSKRIRNKRTRCRSGRQRCCDYKSVSKPCSCIKSANSCNNLSSSGCGSSSSSSSGSSSSRRRSSRVGGNDDDIDRAQANDSSIHINNRTDDVNVISTTTSTTTTSTATSTTTTSTITSTSTMTSKKIQILHTTSSASNFMSDLHPMTHVLSGQRDKIFSINDGEKKSNPMKQNAEKISSAVQTNARSTNFNRKTKTSETVPKVVSKTTTLPLFGAKKQTTTKLSYTTTTKLKHPTTTTATVTTTSTTKPTTATTTTSVPSTTLNATTRNDKKAFITIMALTTILTIYFLPMLALNIHSIHHTDSEDSTTLFYLITILAYSKYIVDPIVYGSRMPELNYLVEYLKVLKNRILSIFCWSCS</sequence>
<proteinExistence type="predicted"/>
<feature type="region of interest" description="Disordered" evidence="1">
    <location>
        <begin position="757"/>
        <end position="776"/>
    </location>
</feature>
<protein>
    <recommendedName>
        <fullName evidence="6">G-protein coupled receptors family 1 profile domain-containing protein</fullName>
    </recommendedName>
</protein>
<dbReference type="RefSeq" id="XP_009018135.1">
    <property type="nucleotide sequence ID" value="XM_009019887.1"/>
</dbReference>
<gene>
    <name evidence="4" type="primary">20204476</name>
    <name evidence="3" type="ORF">HELRODRAFT_173282</name>
</gene>
<dbReference type="PANTHER" id="PTHR42264">
    <property type="entry name" value="EPHRIN_REC_LIKE DOMAIN-CONTAINING PROTEIN"/>
    <property type="match status" value="1"/>
</dbReference>
<keyword evidence="2" id="KW-0472">Membrane</keyword>
<keyword evidence="2" id="KW-0812">Transmembrane</keyword>
<keyword evidence="2" id="KW-1133">Transmembrane helix</keyword>
<dbReference type="EMBL" id="KB096590">
    <property type="protein sequence ID" value="ESO03578.1"/>
    <property type="molecule type" value="Genomic_DNA"/>
</dbReference>
<evidence type="ECO:0000313" key="4">
    <source>
        <dbReference type="EnsemblMetazoa" id="HelroP173282"/>
    </source>
</evidence>
<dbReference type="Gene3D" id="1.20.1070.10">
    <property type="entry name" value="Rhodopsin 7-helix transmembrane proteins"/>
    <property type="match status" value="2"/>
</dbReference>
<evidence type="ECO:0000256" key="2">
    <source>
        <dbReference type="SAM" id="Phobius"/>
    </source>
</evidence>
<feature type="transmembrane region" description="Helical" evidence="2">
    <location>
        <begin position="192"/>
        <end position="218"/>
    </location>
</feature>
<feature type="region of interest" description="Disordered" evidence="1">
    <location>
        <begin position="556"/>
        <end position="604"/>
    </location>
</feature>
<dbReference type="EMBL" id="AMQM01004498">
    <property type="status" value="NOT_ANNOTATED_CDS"/>
    <property type="molecule type" value="Genomic_DNA"/>
</dbReference>
<feature type="transmembrane region" description="Helical" evidence="2">
    <location>
        <begin position="826"/>
        <end position="846"/>
    </location>
</feature>
<evidence type="ECO:0008006" key="6">
    <source>
        <dbReference type="Google" id="ProtNLM"/>
    </source>
</evidence>
<name>T1F6M7_HELRO</name>
<evidence type="ECO:0000313" key="3">
    <source>
        <dbReference type="EMBL" id="ESO03578.1"/>
    </source>
</evidence>
<dbReference type="HOGENOM" id="CLU_328257_0_0_1"/>
<dbReference type="InParanoid" id="T1F6M7"/>
<keyword evidence="5" id="KW-1185">Reference proteome</keyword>
<feature type="transmembrane region" description="Helical" evidence="2">
    <location>
        <begin position="790"/>
        <end position="814"/>
    </location>
</feature>
<dbReference type="AlphaFoldDB" id="T1F6M7"/>
<feature type="transmembrane region" description="Helical" evidence="2">
    <location>
        <begin position="290"/>
        <end position="317"/>
    </location>
</feature>
<accession>T1F6M7</accession>
<feature type="region of interest" description="Disordered" evidence="1">
    <location>
        <begin position="616"/>
        <end position="639"/>
    </location>
</feature>
<reference evidence="4" key="3">
    <citation type="submission" date="2015-06" db="UniProtKB">
        <authorList>
            <consortium name="EnsemblMetazoa"/>
        </authorList>
    </citation>
    <scope>IDENTIFICATION</scope>
</reference>
<dbReference type="KEGG" id="hro:HELRODRAFT_173282"/>
<reference evidence="5" key="1">
    <citation type="submission" date="2012-12" db="EMBL/GenBank/DDBJ databases">
        <authorList>
            <person name="Hellsten U."/>
            <person name="Grimwood J."/>
            <person name="Chapman J.A."/>
            <person name="Shapiro H."/>
            <person name="Aerts A."/>
            <person name="Otillar R.P."/>
            <person name="Terry A.Y."/>
            <person name="Boore J.L."/>
            <person name="Simakov O."/>
            <person name="Marletaz F."/>
            <person name="Cho S.-J."/>
            <person name="Edsinger-Gonzales E."/>
            <person name="Havlak P."/>
            <person name="Kuo D.-H."/>
            <person name="Larsson T."/>
            <person name="Lv J."/>
            <person name="Arendt D."/>
            <person name="Savage R."/>
            <person name="Osoegawa K."/>
            <person name="de Jong P."/>
            <person name="Lindberg D.R."/>
            <person name="Seaver E.C."/>
            <person name="Weisblat D.A."/>
            <person name="Putnam N.H."/>
            <person name="Grigoriev I.V."/>
            <person name="Rokhsar D.S."/>
        </authorList>
    </citation>
    <scope>NUCLEOTIDE SEQUENCE</scope>
</reference>
<dbReference type="Proteomes" id="UP000015101">
    <property type="component" value="Unassembled WGS sequence"/>
</dbReference>